<accession>A0A067CQJ3</accession>
<keyword evidence="2" id="KW-1185">Reference proteome</keyword>
<reference evidence="1 2" key="1">
    <citation type="journal article" date="2013" name="PLoS Genet.">
        <title>Distinctive expansion of potential virulence genes in the genome of the oomycete fish pathogen Saprolegnia parasitica.</title>
        <authorList>
            <person name="Jiang R.H."/>
            <person name="de Bruijn I."/>
            <person name="Haas B.J."/>
            <person name="Belmonte R."/>
            <person name="Lobach L."/>
            <person name="Christie J."/>
            <person name="van den Ackerveken G."/>
            <person name="Bottin A."/>
            <person name="Bulone V."/>
            <person name="Diaz-Moreno S.M."/>
            <person name="Dumas B."/>
            <person name="Fan L."/>
            <person name="Gaulin E."/>
            <person name="Govers F."/>
            <person name="Grenville-Briggs L.J."/>
            <person name="Horner N.R."/>
            <person name="Levin J.Z."/>
            <person name="Mammella M."/>
            <person name="Meijer H.J."/>
            <person name="Morris P."/>
            <person name="Nusbaum C."/>
            <person name="Oome S."/>
            <person name="Phillips A.J."/>
            <person name="van Rooyen D."/>
            <person name="Rzeszutek E."/>
            <person name="Saraiva M."/>
            <person name="Secombes C.J."/>
            <person name="Seidl M.F."/>
            <person name="Snel B."/>
            <person name="Stassen J.H."/>
            <person name="Sykes S."/>
            <person name="Tripathy S."/>
            <person name="van den Berg H."/>
            <person name="Vega-Arreguin J.C."/>
            <person name="Wawra S."/>
            <person name="Young S.K."/>
            <person name="Zeng Q."/>
            <person name="Dieguez-Uribeondo J."/>
            <person name="Russ C."/>
            <person name="Tyler B.M."/>
            <person name="van West P."/>
        </authorList>
    </citation>
    <scope>NUCLEOTIDE SEQUENCE [LARGE SCALE GENOMIC DNA]</scope>
    <source>
        <strain evidence="1 2">CBS 223.65</strain>
    </source>
</reference>
<gene>
    <name evidence="1" type="ORF">SPRG_02665</name>
</gene>
<dbReference type="SUPFAM" id="SSF52047">
    <property type="entry name" value="RNI-like"/>
    <property type="match status" value="1"/>
</dbReference>
<dbReference type="AlphaFoldDB" id="A0A067CQJ3"/>
<dbReference type="EMBL" id="KK583194">
    <property type="protein sequence ID" value="KDO32974.1"/>
    <property type="molecule type" value="Genomic_DNA"/>
</dbReference>
<dbReference type="GeneID" id="24125208"/>
<dbReference type="OrthoDB" id="10438295at2759"/>
<organism evidence="1 2">
    <name type="scientific">Saprolegnia parasitica (strain CBS 223.65)</name>
    <dbReference type="NCBI Taxonomy" id="695850"/>
    <lineage>
        <taxon>Eukaryota</taxon>
        <taxon>Sar</taxon>
        <taxon>Stramenopiles</taxon>
        <taxon>Oomycota</taxon>
        <taxon>Saprolegniomycetes</taxon>
        <taxon>Saprolegniales</taxon>
        <taxon>Saprolegniaceae</taxon>
        <taxon>Saprolegnia</taxon>
    </lineage>
</organism>
<evidence type="ECO:0000313" key="2">
    <source>
        <dbReference type="Proteomes" id="UP000030745"/>
    </source>
</evidence>
<evidence type="ECO:0008006" key="3">
    <source>
        <dbReference type="Google" id="ProtNLM"/>
    </source>
</evidence>
<proteinExistence type="predicted"/>
<dbReference type="RefSeq" id="XP_012196619.1">
    <property type="nucleotide sequence ID" value="XM_012341229.1"/>
</dbReference>
<dbReference type="Proteomes" id="UP000030745">
    <property type="component" value="Unassembled WGS sequence"/>
</dbReference>
<dbReference type="KEGG" id="spar:SPRG_02665"/>
<dbReference type="InterPro" id="IPR032675">
    <property type="entry name" value="LRR_dom_sf"/>
</dbReference>
<dbReference type="VEuPathDB" id="FungiDB:SPRG_02665"/>
<sequence length="472" mass="51445">MAPETGRAGPTVVALDGVLVAIVQCMASPSDVLAFLQALVASAVELPPALSALLVLLTTPQPHRKLAHLWPRVHLLSIAADEIHLNGSLADQQQGRWVLHRPVLCFYRAVGIQGALVYSDPPWHPSDFYDLLGMCTNLQKVTLARNWMALAAITTSAHHVSDLTLLNTSFNVDGLPFDWTTSLGPWLESAHTKRLRLSSFESTDDLGLARALATTRTLTHLHLDDADDVISGILANRLPLRYLTHFWIFACHYPILGDMTTLLDPAAIQSIQFRSHCLEEMTGFLKTLPLFTRLTVVDISGVSLGGHHHAAPLPTTKTLRAVTFRAIACSANTLATLLDWTARADHLEYSNWSGCAMVGTHCKLVGCALRSWIATGALQTASFWRCSIDDDGVRLLARVLCDVHPRTPLELDLSANPFGRDGLQALLDALATSSNITVLTPRIEMPDDDDASRGVAIDTSMPKTLRLTAPKH</sequence>
<evidence type="ECO:0000313" key="1">
    <source>
        <dbReference type="EMBL" id="KDO32974.1"/>
    </source>
</evidence>
<name>A0A067CQJ3_SAPPC</name>
<dbReference type="Gene3D" id="3.80.10.10">
    <property type="entry name" value="Ribonuclease Inhibitor"/>
    <property type="match status" value="2"/>
</dbReference>
<protein>
    <recommendedName>
        <fullName evidence="3">F-box domain-containing protein</fullName>
    </recommendedName>
</protein>